<dbReference type="GO" id="GO:0016787">
    <property type="term" value="F:hydrolase activity"/>
    <property type="evidence" value="ECO:0007669"/>
    <property type="project" value="UniProtKB-KW"/>
</dbReference>
<accession>A0A1T4LV87</accession>
<organism evidence="2 3">
    <name type="scientific">Lysobacter spongiicola DSM 21749</name>
    <dbReference type="NCBI Taxonomy" id="1122188"/>
    <lineage>
        <taxon>Bacteria</taxon>
        <taxon>Pseudomonadati</taxon>
        <taxon>Pseudomonadota</taxon>
        <taxon>Gammaproteobacteria</taxon>
        <taxon>Lysobacterales</taxon>
        <taxon>Lysobacteraceae</taxon>
        <taxon>Novilysobacter</taxon>
    </lineage>
</organism>
<dbReference type="EMBL" id="FUXP01000001">
    <property type="protein sequence ID" value="SJZ58595.1"/>
    <property type="molecule type" value="Genomic_DNA"/>
</dbReference>
<protein>
    <submittedName>
        <fullName evidence="2">Alpha/beta hydrolase family protein</fullName>
    </submittedName>
</protein>
<dbReference type="STRING" id="1122188.SAMN02745674_00171"/>
<dbReference type="RefSeq" id="WP_078756825.1">
    <property type="nucleotide sequence ID" value="NZ_FUXP01000001.1"/>
</dbReference>
<reference evidence="2 3" key="1">
    <citation type="submission" date="2017-02" db="EMBL/GenBank/DDBJ databases">
        <authorList>
            <person name="Peterson S.W."/>
        </authorList>
    </citation>
    <scope>NUCLEOTIDE SEQUENCE [LARGE SCALE GENOMIC DNA]</scope>
    <source>
        <strain evidence="2 3">DSM 21749</strain>
    </source>
</reference>
<dbReference type="Pfam" id="PF12146">
    <property type="entry name" value="Hydrolase_4"/>
    <property type="match status" value="1"/>
</dbReference>
<dbReference type="Gene3D" id="3.40.50.1820">
    <property type="entry name" value="alpha/beta hydrolase"/>
    <property type="match status" value="1"/>
</dbReference>
<evidence type="ECO:0000313" key="3">
    <source>
        <dbReference type="Proteomes" id="UP000190061"/>
    </source>
</evidence>
<dbReference type="PANTHER" id="PTHR43798:SF33">
    <property type="entry name" value="HYDROLASE, PUTATIVE (AFU_ORTHOLOGUE AFUA_2G14860)-RELATED"/>
    <property type="match status" value="1"/>
</dbReference>
<proteinExistence type="predicted"/>
<evidence type="ECO:0000313" key="2">
    <source>
        <dbReference type="EMBL" id="SJZ58595.1"/>
    </source>
</evidence>
<dbReference type="InterPro" id="IPR029058">
    <property type="entry name" value="AB_hydrolase_fold"/>
</dbReference>
<evidence type="ECO:0000259" key="1">
    <source>
        <dbReference type="Pfam" id="PF12146"/>
    </source>
</evidence>
<dbReference type="InterPro" id="IPR022742">
    <property type="entry name" value="Hydrolase_4"/>
</dbReference>
<gene>
    <name evidence="2" type="ORF">SAMN02745674_00171</name>
</gene>
<sequence>MSSLLARNSTIVRSYAKWAALRTSFRIGGLLAPDRTAARAGALFATPLPGSRQRALKVSPDGASTTRFDAGLDTVAEYVWGDPNTQPYVLFAHGWSSHGCRILPWVQPLAAAGMAVVAFDQLGHGRSGGSQSNLPSFIDTLTRVAERHGPAAAVIGHSLGGAAAGVALARGLRAQHAVLVAPAADPLDARHRFARQVGLSERLCQSMVRNFETMLGIRMDELQAHRNAPAIGCPALVVHDVADVEVPWAEGERWARYWPRARMISTAGLGHRRIMDDPAVIGAAVAFLRGEAVGERLVASENLPYGVA</sequence>
<keyword evidence="3" id="KW-1185">Reference proteome</keyword>
<dbReference type="InterPro" id="IPR050266">
    <property type="entry name" value="AB_hydrolase_sf"/>
</dbReference>
<dbReference type="PANTHER" id="PTHR43798">
    <property type="entry name" value="MONOACYLGLYCEROL LIPASE"/>
    <property type="match status" value="1"/>
</dbReference>
<dbReference type="OrthoDB" id="9785847at2"/>
<dbReference type="AlphaFoldDB" id="A0A1T4LV87"/>
<dbReference type="GO" id="GO:0016020">
    <property type="term" value="C:membrane"/>
    <property type="evidence" value="ECO:0007669"/>
    <property type="project" value="TreeGrafter"/>
</dbReference>
<dbReference type="SUPFAM" id="SSF53474">
    <property type="entry name" value="alpha/beta-Hydrolases"/>
    <property type="match status" value="1"/>
</dbReference>
<feature type="domain" description="Serine aminopeptidase S33" evidence="1">
    <location>
        <begin position="86"/>
        <end position="188"/>
    </location>
</feature>
<keyword evidence="2" id="KW-0378">Hydrolase</keyword>
<name>A0A1T4LV87_9GAMM</name>
<dbReference type="Proteomes" id="UP000190061">
    <property type="component" value="Unassembled WGS sequence"/>
</dbReference>